<dbReference type="NCBIfam" id="NF011049">
    <property type="entry name" value="PRK14479.1"/>
    <property type="match status" value="1"/>
</dbReference>
<dbReference type="RefSeq" id="WP_239264990.1">
    <property type="nucleotide sequence ID" value="NZ_JAKRCV010000042.1"/>
</dbReference>
<evidence type="ECO:0000259" key="5">
    <source>
        <dbReference type="PROSITE" id="PS51480"/>
    </source>
</evidence>
<dbReference type="SMART" id="SM01120">
    <property type="entry name" value="Dak2"/>
    <property type="match status" value="1"/>
</dbReference>
<dbReference type="Gene3D" id="1.25.40.340">
    <property type="match status" value="1"/>
</dbReference>
<proteinExistence type="predicted"/>
<dbReference type="Proteomes" id="UP001521931">
    <property type="component" value="Unassembled WGS sequence"/>
</dbReference>
<dbReference type="PROSITE" id="PS51480">
    <property type="entry name" value="DHAL"/>
    <property type="match status" value="1"/>
</dbReference>
<dbReference type="Gene3D" id="3.30.1180.20">
    <property type="entry name" value="Dihydroxyacetone kinase, domain 2"/>
    <property type="match status" value="1"/>
</dbReference>
<dbReference type="PANTHER" id="PTHR28629:SF4">
    <property type="entry name" value="TRIOKINASE_FMN CYCLASE"/>
    <property type="match status" value="1"/>
</dbReference>
<evidence type="ECO:0000256" key="4">
    <source>
        <dbReference type="ARBA" id="ARBA00022840"/>
    </source>
</evidence>
<dbReference type="PROSITE" id="PS51481">
    <property type="entry name" value="DHAK"/>
    <property type="match status" value="1"/>
</dbReference>
<dbReference type="SUPFAM" id="SSF101473">
    <property type="entry name" value="DhaL-like"/>
    <property type="match status" value="1"/>
</dbReference>
<dbReference type="Gene3D" id="3.40.50.10440">
    <property type="entry name" value="Dihydroxyacetone kinase, domain 1"/>
    <property type="match status" value="1"/>
</dbReference>
<comment type="caution">
    <text evidence="7">The sequence shown here is derived from an EMBL/GenBank/DDBJ whole genome shotgun (WGS) entry which is preliminary data.</text>
</comment>
<evidence type="ECO:0000256" key="3">
    <source>
        <dbReference type="ARBA" id="ARBA00022777"/>
    </source>
</evidence>
<keyword evidence="1" id="KW-0808">Transferase</keyword>
<dbReference type="InterPro" id="IPR004007">
    <property type="entry name" value="DhaL_dom"/>
</dbReference>
<evidence type="ECO:0000313" key="8">
    <source>
        <dbReference type="Proteomes" id="UP001521931"/>
    </source>
</evidence>
<dbReference type="InterPro" id="IPR036117">
    <property type="entry name" value="DhaL_dom_sf"/>
</dbReference>
<accession>A0ABS9Q476</accession>
<evidence type="ECO:0000256" key="1">
    <source>
        <dbReference type="ARBA" id="ARBA00022679"/>
    </source>
</evidence>
<organism evidence="7 8">
    <name type="scientific">Arsenicicoccus bolidensis</name>
    <dbReference type="NCBI Taxonomy" id="229480"/>
    <lineage>
        <taxon>Bacteria</taxon>
        <taxon>Bacillati</taxon>
        <taxon>Actinomycetota</taxon>
        <taxon>Actinomycetes</taxon>
        <taxon>Micrococcales</taxon>
        <taxon>Intrasporangiaceae</taxon>
        <taxon>Arsenicicoccus</taxon>
    </lineage>
</organism>
<dbReference type="GO" id="GO:0016301">
    <property type="term" value="F:kinase activity"/>
    <property type="evidence" value="ECO:0007669"/>
    <property type="project" value="UniProtKB-KW"/>
</dbReference>
<name>A0ABS9Q476_9MICO</name>
<dbReference type="PANTHER" id="PTHR28629">
    <property type="entry name" value="TRIOKINASE/FMN CYCLASE"/>
    <property type="match status" value="1"/>
</dbReference>
<feature type="domain" description="DhaK" evidence="6">
    <location>
        <begin position="7"/>
        <end position="350"/>
    </location>
</feature>
<reference evidence="7 8" key="1">
    <citation type="submission" date="2022-02" db="EMBL/GenBank/DDBJ databases">
        <title>Uncovering new skin microbiome diversity through culturing and metagenomics.</title>
        <authorList>
            <person name="Conlan S."/>
            <person name="Deming C."/>
            <person name="Nisc Comparative Sequencing Program N."/>
            <person name="Segre J.A."/>
        </authorList>
    </citation>
    <scope>NUCLEOTIDE SEQUENCE [LARGE SCALE GENOMIC DNA]</scope>
    <source>
        <strain evidence="7 8">ACRQZ</strain>
    </source>
</reference>
<gene>
    <name evidence="7" type="ORF">MHL29_12400</name>
</gene>
<protein>
    <submittedName>
        <fullName evidence="7">Dihydroxyacetone kinase family protein</fullName>
    </submittedName>
</protein>
<keyword evidence="8" id="KW-1185">Reference proteome</keyword>
<dbReference type="Pfam" id="PF02734">
    <property type="entry name" value="Dak2"/>
    <property type="match status" value="1"/>
</dbReference>
<evidence type="ECO:0000313" key="7">
    <source>
        <dbReference type="EMBL" id="MCG7322679.1"/>
    </source>
</evidence>
<sequence length="567" mass="57017">MKKFVNDADTFVRESLEGLALTQPGLALLEGRTIAVQADRVVSGHDVGHGNGGDTRGSSGADREAVPVALISGGGAGHEPAHAGFVGEGMLTAAVSGGVFASPSVDAVLDGIRAVTGSAGALLIVKSYTGDRLNFGLAAQLAQDEGYAVKTVVVGDDIALGDTDTHAGARGLAGTVLVHKIAGALAASGADLAEVTERARSVAGRLATMGVALRPGTMPGSGEATFEIDEDRIELGLGIHGESGVEQVPHRPADELAAELVDRVLAARPLDDGAQVALLVNGLGGTPPAELSVLTGAAHRLLGERGLRVERTYQGSVMTSLEMAGASVTVLPLEAGEAELLDAPTTSLAWPGGGGPVERHDDVPVPEAAADAADPGDPDPQVRAAVDAACQAVLDDESRLTELDQVVGDGDLGEALARGARAWQEDPADGSAAYLLRVLSARCRRAIGGTSGPLYAAGLVAAAQALEDGADWPGALAAGVDGIQELGGAEPGDGTMVDALRPAADAAPDGWEAVLAATEQGVRSTVEGVSRKGRASYVGARGQGHPDPGAEAVLTWLRAVREAGRAG</sequence>
<dbReference type="EMBL" id="JAKRCV010000042">
    <property type="protein sequence ID" value="MCG7322679.1"/>
    <property type="molecule type" value="Genomic_DNA"/>
</dbReference>
<keyword evidence="3 7" id="KW-0418">Kinase</keyword>
<keyword evidence="4" id="KW-0067">ATP-binding</keyword>
<dbReference type="InterPro" id="IPR050861">
    <property type="entry name" value="Dihydroxyacetone_Kinase"/>
</dbReference>
<dbReference type="Pfam" id="PF02733">
    <property type="entry name" value="Dak1"/>
    <property type="match status" value="1"/>
</dbReference>
<keyword evidence="2" id="KW-0547">Nucleotide-binding</keyword>
<evidence type="ECO:0000259" key="6">
    <source>
        <dbReference type="PROSITE" id="PS51481"/>
    </source>
</evidence>
<evidence type="ECO:0000256" key="2">
    <source>
        <dbReference type="ARBA" id="ARBA00022741"/>
    </source>
</evidence>
<feature type="domain" description="DhaL" evidence="5">
    <location>
        <begin position="380"/>
        <end position="562"/>
    </location>
</feature>
<dbReference type="InterPro" id="IPR004006">
    <property type="entry name" value="DhaK_dom"/>
</dbReference>
<dbReference type="SUPFAM" id="SSF82549">
    <property type="entry name" value="DAK1/DegV-like"/>
    <property type="match status" value="1"/>
</dbReference>